<accession>A0ABZ0VGC5</accession>
<sequence length="307" mass="32035">MFTARLRKGLAGVAILTGAVLTMAGCASSDPLDSGGGDESAGAGDSSTIVVGSQAYYSNEIIAEIYAQALENAGFEVERQFNIGQRDAYIPLLESGEVNLFPEYSGNLLQYFDEETTARTADEVYAALPDALPEGLTVLDQSTASDQDSYTVTAAFADEYSLSSIADLANVDVPLTLGGPPELAERPYGPAGLAETYGVDVSFSATGDTTVEDLVAGTVNVANVFTADPRIQTEDLVVLEDPEGLFLASNVVPVVSADVADEIADVINQVSAALTPEALVALNVQSTVDQLSSAEIATQWLEENSIS</sequence>
<reference evidence="3 4" key="1">
    <citation type="submission" date="2023-06" db="EMBL/GenBank/DDBJ databases">
        <title>Rock-solubilizing bacteria, Microbacterium invictum, promotes re-establishment of vegetation in rocky wasteland by accelerating rock bio-weathering and reshaping soil bacterial community.</title>
        <authorList>
            <person name="Liu C."/>
        </authorList>
    </citation>
    <scope>NUCLEOTIDE SEQUENCE [LARGE SCALE GENOMIC DNA]</scope>
    <source>
        <strain evidence="3 4">X-18</strain>
    </source>
</reference>
<dbReference type="SUPFAM" id="SSF53850">
    <property type="entry name" value="Periplasmic binding protein-like II"/>
    <property type="match status" value="1"/>
</dbReference>
<keyword evidence="4" id="KW-1185">Reference proteome</keyword>
<organism evidence="3 4">
    <name type="scientific">Microbacterium invictum</name>
    <dbReference type="NCBI Taxonomy" id="515415"/>
    <lineage>
        <taxon>Bacteria</taxon>
        <taxon>Bacillati</taxon>
        <taxon>Actinomycetota</taxon>
        <taxon>Actinomycetes</taxon>
        <taxon>Micrococcales</taxon>
        <taxon>Microbacteriaceae</taxon>
        <taxon>Microbacterium</taxon>
    </lineage>
</organism>
<proteinExistence type="predicted"/>
<gene>
    <name evidence="3" type="ORF">T9R20_07020</name>
</gene>
<dbReference type="PROSITE" id="PS51257">
    <property type="entry name" value="PROKAR_LIPOPROTEIN"/>
    <property type="match status" value="1"/>
</dbReference>
<name>A0ABZ0VGC5_9MICO</name>
<evidence type="ECO:0000313" key="4">
    <source>
        <dbReference type="Proteomes" id="UP001324533"/>
    </source>
</evidence>
<dbReference type="Gene3D" id="3.40.190.10">
    <property type="entry name" value="Periplasmic binding protein-like II"/>
    <property type="match status" value="1"/>
</dbReference>
<protein>
    <submittedName>
        <fullName evidence="3">ABC transporter substrate-binding protein</fullName>
    </submittedName>
</protein>
<feature type="chain" id="PRO_5047431631" evidence="1">
    <location>
        <begin position="25"/>
        <end position="307"/>
    </location>
</feature>
<evidence type="ECO:0000256" key="1">
    <source>
        <dbReference type="SAM" id="SignalP"/>
    </source>
</evidence>
<evidence type="ECO:0000313" key="3">
    <source>
        <dbReference type="EMBL" id="WQB71701.1"/>
    </source>
</evidence>
<dbReference type="Pfam" id="PF04069">
    <property type="entry name" value="OpuAC"/>
    <property type="match status" value="1"/>
</dbReference>
<dbReference type="EMBL" id="CP139779">
    <property type="protein sequence ID" value="WQB71701.1"/>
    <property type="molecule type" value="Genomic_DNA"/>
</dbReference>
<dbReference type="InterPro" id="IPR007210">
    <property type="entry name" value="ABC_Gly_betaine_transp_sub-bd"/>
</dbReference>
<keyword evidence="1" id="KW-0732">Signal</keyword>
<feature type="domain" description="ABC-type glycine betaine transport system substrate-binding" evidence="2">
    <location>
        <begin position="48"/>
        <end position="303"/>
    </location>
</feature>
<dbReference type="RefSeq" id="WP_322411813.1">
    <property type="nucleotide sequence ID" value="NZ_CP139779.1"/>
</dbReference>
<dbReference type="CDD" id="cd13606">
    <property type="entry name" value="PBP2_ProX_like"/>
    <property type="match status" value="1"/>
</dbReference>
<dbReference type="Gene3D" id="3.40.190.120">
    <property type="entry name" value="Osmoprotection protein (prox), domain 2"/>
    <property type="match status" value="1"/>
</dbReference>
<dbReference type="Proteomes" id="UP001324533">
    <property type="component" value="Chromosome"/>
</dbReference>
<feature type="signal peptide" evidence="1">
    <location>
        <begin position="1"/>
        <end position="24"/>
    </location>
</feature>
<evidence type="ECO:0000259" key="2">
    <source>
        <dbReference type="Pfam" id="PF04069"/>
    </source>
</evidence>